<dbReference type="EMBL" id="JXAK01000035">
    <property type="protein sequence ID" value="KIL39584.1"/>
    <property type="molecule type" value="Genomic_DNA"/>
</dbReference>
<dbReference type="SMART" id="SM00471">
    <property type="entry name" value="HDc"/>
    <property type="match status" value="1"/>
</dbReference>
<evidence type="ECO:0000313" key="3">
    <source>
        <dbReference type="Proteomes" id="UP000031967"/>
    </source>
</evidence>
<name>A0ABR5AEV7_9BACL</name>
<organism evidence="2 3">
    <name type="scientific">Gordoniibacillus kamchatkensis</name>
    <dbReference type="NCBI Taxonomy" id="1590651"/>
    <lineage>
        <taxon>Bacteria</taxon>
        <taxon>Bacillati</taxon>
        <taxon>Bacillota</taxon>
        <taxon>Bacilli</taxon>
        <taxon>Bacillales</taxon>
        <taxon>Paenibacillaceae</taxon>
        <taxon>Gordoniibacillus</taxon>
    </lineage>
</organism>
<feature type="domain" description="HD-GYP" evidence="1">
    <location>
        <begin position="93"/>
        <end position="289"/>
    </location>
</feature>
<dbReference type="SUPFAM" id="SSF109604">
    <property type="entry name" value="HD-domain/PDEase-like"/>
    <property type="match status" value="1"/>
</dbReference>
<comment type="caution">
    <text evidence="2">The sequence shown here is derived from an EMBL/GenBank/DDBJ whole genome shotgun (WGS) entry which is preliminary data.</text>
</comment>
<dbReference type="PANTHER" id="PTHR43155:SF2">
    <property type="entry name" value="CYCLIC DI-GMP PHOSPHODIESTERASE PA4108"/>
    <property type="match status" value="1"/>
</dbReference>
<dbReference type="PANTHER" id="PTHR43155">
    <property type="entry name" value="CYCLIC DI-GMP PHOSPHODIESTERASE PA4108-RELATED"/>
    <property type="match status" value="1"/>
</dbReference>
<dbReference type="PROSITE" id="PS51832">
    <property type="entry name" value="HD_GYP"/>
    <property type="match status" value="1"/>
</dbReference>
<keyword evidence="3" id="KW-1185">Reference proteome</keyword>
<dbReference type="Proteomes" id="UP000031967">
    <property type="component" value="Unassembled WGS sequence"/>
</dbReference>
<dbReference type="InterPro" id="IPR003607">
    <property type="entry name" value="HD/PDEase_dom"/>
</dbReference>
<proteinExistence type="predicted"/>
<sequence length="329" mass="37012">MLQWRGRRLSKNIYSEYGSLLLAADTRLTEEMLESLADHRILLTEDDVGPEEDAYRQWVRDAAADMKSICERTRATEEIPIDDVYIRYIPKLRRILDRAGLISVLAELKEMDDYTYHHNVAVGVISTLIGKWLGYDEATLTALSLASTLHDIGKVKVPLSILNKPMALTPDEYELMKQHTVYGYELILKTLGPGRVADVALQHHEREDGSGYPFGLMGPDIDELSKIVAVADVFHAMTSRRIYKDAVPFHQVLEQIRDGSFGRFSPEVTTVFLRKMMDSLIGVEVTLSDGDLAIVVMVHPDDPVNPVVCRKGTFIDLSCRSDLHIAKLA</sequence>
<dbReference type="InterPro" id="IPR037522">
    <property type="entry name" value="HD_GYP_dom"/>
</dbReference>
<dbReference type="CDD" id="cd00077">
    <property type="entry name" value="HDc"/>
    <property type="match status" value="1"/>
</dbReference>
<protein>
    <recommendedName>
        <fullName evidence="1">HD-GYP domain-containing protein</fullName>
    </recommendedName>
</protein>
<accession>A0ABR5AEV7</accession>
<dbReference type="Gene3D" id="1.10.3210.10">
    <property type="entry name" value="Hypothetical protein af1432"/>
    <property type="match status" value="1"/>
</dbReference>
<evidence type="ECO:0000313" key="2">
    <source>
        <dbReference type="EMBL" id="KIL39584.1"/>
    </source>
</evidence>
<evidence type="ECO:0000259" key="1">
    <source>
        <dbReference type="PROSITE" id="PS51832"/>
    </source>
</evidence>
<reference evidence="2 3" key="1">
    <citation type="submission" date="2014-12" db="EMBL/GenBank/DDBJ databases">
        <title>Draft genome sequence of Paenibacillus kamchatkensis strain B-2647.</title>
        <authorList>
            <person name="Karlyshev A.V."/>
            <person name="Kudryashova E.B."/>
        </authorList>
    </citation>
    <scope>NUCLEOTIDE SEQUENCE [LARGE SCALE GENOMIC DNA]</scope>
    <source>
        <strain evidence="2 3">VKM B-2647</strain>
    </source>
</reference>
<gene>
    <name evidence="2" type="ORF">SD70_19150</name>
</gene>
<dbReference type="Pfam" id="PF13487">
    <property type="entry name" value="HD_5"/>
    <property type="match status" value="1"/>
</dbReference>